<proteinExistence type="predicted"/>
<feature type="non-terminal residue" evidence="1">
    <location>
        <position position="159"/>
    </location>
</feature>
<name>A0AA38GB98_TAXCH</name>
<dbReference type="Proteomes" id="UP000824469">
    <property type="component" value="Unassembled WGS sequence"/>
</dbReference>
<protein>
    <submittedName>
        <fullName evidence="1">Uncharacterized protein</fullName>
    </submittedName>
</protein>
<accession>A0AA38GB98</accession>
<dbReference type="OMA" id="NMPREAR"/>
<evidence type="ECO:0000313" key="1">
    <source>
        <dbReference type="EMBL" id="KAH9318479.1"/>
    </source>
</evidence>
<gene>
    <name evidence="1" type="ORF">KI387_020248</name>
</gene>
<reference evidence="1 2" key="1">
    <citation type="journal article" date="2021" name="Nat. Plants">
        <title>The Taxus genome provides insights into paclitaxel biosynthesis.</title>
        <authorList>
            <person name="Xiong X."/>
            <person name="Gou J."/>
            <person name="Liao Q."/>
            <person name="Li Y."/>
            <person name="Zhou Q."/>
            <person name="Bi G."/>
            <person name="Li C."/>
            <person name="Du R."/>
            <person name="Wang X."/>
            <person name="Sun T."/>
            <person name="Guo L."/>
            <person name="Liang H."/>
            <person name="Lu P."/>
            <person name="Wu Y."/>
            <person name="Zhang Z."/>
            <person name="Ro D.K."/>
            <person name="Shang Y."/>
            <person name="Huang S."/>
            <person name="Yan J."/>
        </authorList>
    </citation>
    <scope>NUCLEOTIDE SEQUENCE [LARGE SCALE GENOMIC DNA]</scope>
    <source>
        <strain evidence="1">Ta-2019</strain>
    </source>
</reference>
<dbReference type="PANTHER" id="PTHR46976:SF1">
    <property type="entry name" value="PROTEIN ARABIDILLO 1"/>
    <property type="match status" value="1"/>
</dbReference>
<sequence>MDGAATIGMVCESVPKSGNLDAARRMAMRQIEAFVHTFSDLQSLSAAAASWAPASLTQVAETARIHEAGHLRCSGAEVGRFVVMLRNGSTVLKTCAAFALLQFTMPGGRHTMHHASLLQKAGAGRVLRAAAAAATAPLQAKVFARIVLRNLEHYPPEAM</sequence>
<dbReference type="PANTHER" id="PTHR46976">
    <property type="entry name" value="PROTEIN ARABIDILLO 1"/>
    <property type="match status" value="1"/>
</dbReference>
<dbReference type="EMBL" id="JAHRHJ020000004">
    <property type="protein sequence ID" value="KAH9318479.1"/>
    <property type="molecule type" value="Genomic_DNA"/>
</dbReference>
<comment type="caution">
    <text evidence="1">The sequence shown here is derived from an EMBL/GenBank/DDBJ whole genome shotgun (WGS) entry which is preliminary data.</text>
</comment>
<evidence type="ECO:0000313" key="2">
    <source>
        <dbReference type="Proteomes" id="UP000824469"/>
    </source>
</evidence>
<organism evidence="1 2">
    <name type="scientific">Taxus chinensis</name>
    <name type="common">Chinese yew</name>
    <name type="synonym">Taxus wallichiana var. chinensis</name>
    <dbReference type="NCBI Taxonomy" id="29808"/>
    <lineage>
        <taxon>Eukaryota</taxon>
        <taxon>Viridiplantae</taxon>
        <taxon>Streptophyta</taxon>
        <taxon>Embryophyta</taxon>
        <taxon>Tracheophyta</taxon>
        <taxon>Spermatophyta</taxon>
        <taxon>Pinopsida</taxon>
        <taxon>Pinidae</taxon>
        <taxon>Conifers II</taxon>
        <taxon>Cupressales</taxon>
        <taxon>Taxaceae</taxon>
        <taxon>Taxus</taxon>
    </lineage>
</organism>
<dbReference type="AlphaFoldDB" id="A0AA38GB98"/>
<keyword evidence="2" id="KW-1185">Reference proteome</keyword>